<reference evidence="3 4" key="1">
    <citation type="submission" date="2013-03" db="EMBL/GenBank/DDBJ databases">
        <title>The Genome Sequence of Exophiala aquamarina CBS 119918.</title>
        <authorList>
            <consortium name="The Broad Institute Genomics Platform"/>
            <person name="Cuomo C."/>
            <person name="de Hoog S."/>
            <person name="Gorbushina A."/>
            <person name="Walker B."/>
            <person name="Young S.K."/>
            <person name="Zeng Q."/>
            <person name="Gargeya S."/>
            <person name="Fitzgerald M."/>
            <person name="Haas B."/>
            <person name="Abouelleil A."/>
            <person name="Allen A.W."/>
            <person name="Alvarado L."/>
            <person name="Arachchi H.M."/>
            <person name="Berlin A.M."/>
            <person name="Chapman S.B."/>
            <person name="Gainer-Dewar J."/>
            <person name="Goldberg J."/>
            <person name="Griggs A."/>
            <person name="Gujja S."/>
            <person name="Hansen M."/>
            <person name="Howarth C."/>
            <person name="Imamovic A."/>
            <person name="Ireland A."/>
            <person name="Larimer J."/>
            <person name="McCowan C."/>
            <person name="Murphy C."/>
            <person name="Pearson M."/>
            <person name="Poon T.W."/>
            <person name="Priest M."/>
            <person name="Roberts A."/>
            <person name="Saif S."/>
            <person name="Shea T."/>
            <person name="Sisk P."/>
            <person name="Sykes S."/>
            <person name="Wortman J."/>
            <person name="Nusbaum C."/>
            <person name="Birren B."/>
        </authorList>
    </citation>
    <scope>NUCLEOTIDE SEQUENCE [LARGE SCALE GENOMIC DNA]</scope>
    <source>
        <strain evidence="3 4">CBS 119918</strain>
    </source>
</reference>
<dbReference type="InterPro" id="IPR000873">
    <property type="entry name" value="AMP-dep_synth/lig_dom"/>
</dbReference>
<keyword evidence="1" id="KW-0472">Membrane</keyword>
<evidence type="ECO:0000313" key="4">
    <source>
        <dbReference type="Proteomes" id="UP000027920"/>
    </source>
</evidence>
<proteinExistence type="predicted"/>
<feature type="domain" description="AMP-dependent synthetase/ligase" evidence="2">
    <location>
        <begin position="160"/>
        <end position="536"/>
    </location>
</feature>
<organism evidence="3 4">
    <name type="scientific">Exophiala aquamarina CBS 119918</name>
    <dbReference type="NCBI Taxonomy" id="1182545"/>
    <lineage>
        <taxon>Eukaryota</taxon>
        <taxon>Fungi</taxon>
        <taxon>Dikarya</taxon>
        <taxon>Ascomycota</taxon>
        <taxon>Pezizomycotina</taxon>
        <taxon>Eurotiomycetes</taxon>
        <taxon>Chaetothyriomycetidae</taxon>
        <taxon>Chaetothyriales</taxon>
        <taxon>Herpotrichiellaceae</taxon>
        <taxon>Exophiala</taxon>
    </lineage>
</organism>
<dbReference type="RefSeq" id="XP_013254060.1">
    <property type="nucleotide sequence ID" value="XM_013398606.1"/>
</dbReference>
<dbReference type="PANTHER" id="PTHR43272">
    <property type="entry name" value="LONG-CHAIN-FATTY-ACID--COA LIGASE"/>
    <property type="match status" value="1"/>
</dbReference>
<evidence type="ECO:0000256" key="1">
    <source>
        <dbReference type="SAM" id="Phobius"/>
    </source>
</evidence>
<dbReference type="GO" id="GO:0004467">
    <property type="term" value="F:long-chain fatty acid-CoA ligase activity"/>
    <property type="evidence" value="ECO:0007669"/>
    <property type="project" value="TreeGrafter"/>
</dbReference>
<dbReference type="GeneID" id="25287281"/>
<evidence type="ECO:0000313" key="3">
    <source>
        <dbReference type="EMBL" id="KEF51470.1"/>
    </source>
</evidence>
<dbReference type="EMBL" id="AMGV01000023">
    <property type="protein sequence ID" value="KEF51470.1"/>
    <property type="molecule type" value="Genomic_DNA"/>
</dbReference>
<dbReference type="Gene3D" id="3.40.50.12780">
    <property type="entry name" value="N-terminal domain of ligase-like"/>
    <property type="match status" value="1"/>
</dbReference>
<protein>
    <recommendedName>
        <fullName evidence="2">AMP-dependent synthetase/ligase domain-containing protein</fullName>
    </recommendedName>
</protein>
<keyword evidence="4" id="KW-1185">Reference proteome</keyword>
<dbReference type="SUPFAM" id="SSF56801">
    <property type="entry name" value="Acetyl-CoA synthetase-like"/>
    <property type="match status" value="1"/>
</dbReference>
<gene>
    <name evidence="3" type="ORF">A1O9_12387</name>
</gene>
<dbReference type="Proteomes" id="UP000027920">
    <property type="component" value="Unassembled WGS sequence"/>
</dbReference>
<sequence length="556" mass="59502">MTETGLAERIDTAIADFFASWNLLTTLLVVLLAVLLAYPLLTSKDPDTHPFLLARQSQIAPIRQPGESAVYRAIDIPHGYPLRAGLGVKDAGTPRWSAGRPGDLRDIWRQAVRGVVKEDGTPTGERGQMQTILGREKIVDHSLDDLTLEINVIGQYVKRNNGQSVAVSLSNSPELLSSVFAGSFYGFSTILLPYGLTPDKYGPLLSHTSVDHLIAEAGSLDLDAVLAANKGIKNIIWVTKAGSQHLDWSSDAPQEFTVTSWQELIGSNRRSTNSEVLPLDKDSQVPPVSIFTPTPGGSYDLIKYTSENLISATAAILATLPRSYKLSTSDTVLPTTSLTDSYTLSWAFAALYSHSTLALNSVAGDQIRLDVAISRAKPTVLIASPKAVASYLSDPRTIKPSGLSKFNDTRNLQAGNLPTKKGSVPSLPALSALRILLVPQAFTTSTRPSPTLHSADLHALRLLLGARIGYAFTTPLVAGAVAQTNILDYRDKGRDVICYGAPLSSVEINLEGDEDVVGSSTPKGKLSVKGPAVVGGGKITLDITVQIDRDHTLILP</sequence>
<evidence type="ECO:0000259" key="2">
    <source>
        <dbReference type="Pfam" id="PF00501"/>
    </source>
</evidence>
<feature type="transmembrane region" description="Helical" evidence="1">
    <location>
        <begin position="21"/>
        <end position="41"/>
    </location>
</feature>
<dbReference type="OrthoDB" id="4138492at2759"/>
<dbReference type="STRING" id="1182545.A0A072P792"/>
<keyword evidence="1" id="KW-0812">Transmembrane</keyword>
<dbReference type="GO" id="GO:0016020">
    <property type="term" value="C:membrane"/>
    <property type="evidence" value="ECO:0007669"/>
    <property type="project" value="TreeGrafter"/>
</dbReference>
<name>A0A072P792_9EURO</name>
<accession>A0A072P792</accession>
<dbReference type="InterPro" id="IPR042099">
    <property type="entry name" value="ANL_N_sf"/>
</dbReference>
<dbReference type="Pfam" id="PF00501">
    <property type="entry name" value="AMP-binding"/>
    <property type="match status" value="1"/>
</dbReference>
<comment type="caution">
    <text evidence="3">The sequence shown here is derived from an EMBL/GenBank/DDBJ whole genome shotgun (WGS) entry which is preliminary data.</text>
</comment>
<dbReference type="HOGENOM" id="CLU_022749_0_0_1"/>
<dbReference type="PANTHER" id="PTHR43272:SF11">
    <property type="entry name" value="AMP-DEPENDENT SYNTHETASE_LIGASE DOMAIN-CONTAINING PROTEIN"/>
    <property type="match status" value="1"/>
</dbReference>
<dbReference type="GO" id="GO:0005783">
    <property type="term" value="C:endoplasmic reticulum"/>
    <property type="evidence" value="ECO:0007669"/>
    <property type="project" value="TreeGrafter"/>
</dbReference>
<keyword evidence="1" id="KW-1133">Transmembrane helix</keyword>
<dbReference type="VEuPathDB" id="FungiDB:A1O9_12387"/>
<dbReference type="AlphaFoldDB" id="A0A072P792"/>